<dbReference type="Proteomes" id="UP000237105">
    <property type="component" value="Unassembled WGS sequence"/>
</dbReference>
<keyword evidence="1" id="KW-0472">Membrane</keyword>
<evidence type="ECO:0000256" key="1">
    <source>
        <dbReference type="SAM" id="Phobius"/>
    </source>
</evidence>
<organism evidence="2 3">
    <name type="scientific">Parasponia andersonii</name>
    <name type="common">Sponia andersonii</name>
    <dbReference type="NCBI Taxonomy" id="3476"/>
    <lineage>
        <taxon>Eukaryota</taxon>
        <taxon>Viridiplantae</taxon>
        <taxon>Streptophyta</taxon>
        <taxon>Embryophyta</taxon>
        <taxon>Tracheophyta</taxon>
        <taxon>Spermatophyta</taxon>
        <taxon>Magnoliopsida</taxon>
        <taxon>eudicotyledons</taxon>
        <taxon>Gunneridae</taxon>
        <taxon>Pentapetalae</taxon>
        <taxon>rosids</taxon>
        <taxon>fabids</taxon>
        <taxon>Rosales</taxon>
        <taxon>Cannabaceae</taxon>
        <taxon>Parasponia</taxon>
    </lineage>
</organism>
<dbReference type="OrthoDB" id="10389989at2759"/>
<accession>A0A2P5AE07</accession>
<keyword evidence="3" id="KW-1185">Reference proteome</keyword>
<feature type="non-terminal residue" evidence="2">
    <location>
        <position position="1"/>
    </location>
</feature>
<gene>
    <name evidence="2" type="ORF">PanWU01x14_341720</name>
</gene>
<dbReference type="AlphaFoldDB" id="A0A2P5AE07"/>
<protein>
    <submittedName>
        <fullName evidence="2">Uncharacterized protein</fullName>
    </submittedName>
</protein>
<reference evidence="3" key="1">
    <citation type="submission" date="2016-06" db="EMBL/GenBank/DDBJ databases">
        <title>Parallel loss of symbiosis genes in relatives of nitrogen-fixing non-legume Parasponia.</title>
        <authorList>
            <person name="Van Velzen R."/>
            <person name="Holmer R."/>
            <person name="Bu F."/>
            <person name="Rutten L."/>
            <person name="Van Zeijl A."/>
            <person name="Liu W."/>
            <person name="Santuari L."/>
            <person name="Cao Q."/>
            <person name="Sharma T."/>
            <person name="Shen D."/>
            <person name="Roswanjaya Y."/>
            <person name="Wardhani T."/>
            <person name="Kalhor M.S."/>
            <person name="Jansen J."/>
            <person name="Van den Hoogen J."/>
            <person name="Gungor B."/>
            <person name="Hartog M."/>
            <person name="Hontelez J."/>
            <person name="Verver J."/>
            <person name="Yang W.-C."/>
            <person name="Schijlen E."/>
            <person name="Repin R."/>
            <person name="Schilthuizen M."/>
            <person name="Schranz E."/>
            <person name="Heidstra R."/>
            <person name="Miyata K."/>
            <person name="Fedorova E."/>
            <person name="Kohlen W."/>
            <person name="Bisseling T."/>
            <person name="Smit S."/>
            <person name="Geurts R."/>
        </authorList>
    </citation>
    <scope>NUCLEOTIDE SEQUENCE [LARGE SCALE GENOMIC DNA]</scope>
    <source>
        <strain evidence="3">cv. WU1-14</strain>
    </source>
</reference>
<keyword evidence="1" id="KW-0812">Transmembrane</keyword>
<keyword evidence="1" id="KW-1133">Transmembrane helix</keyword>
<sequence length="103" mass="11833">SIIYPFAQGKTISFDYVPWTKQPGNEILFFSFYMQGTSTNELLALNVTERVPNHSTPGCSILYPQTYVLWPLFSSLSLIFFFSLKHKSVKELPTNTNLYKVKT</sequence>
<proteinExistence type="predicted"/>
<name>A0A2P5AE07_PARAD</name>
<evidence type="ECO:0000313" key="2">
    <source>
        <dbReference type="EMBL" id="PON34746.1"/>
    </source>
</evidence>
<evidence type="ECO:0000313" key="3">
    <source>
        <dbReference type="Proteomes" id="UP000237105"/>
    </source>
</evidence>
<feature type="transmembrane region" description="Helical" evidence="1">
    <location>
        <begin position="67"/>
        <end position="84"/>
    </location>
</feature>
<comment type="caution">
    <text evidence="2">The sequence shown here is derived from an EMBL/GenBank/DDBJ whole genome shotgun (WGS) entry which is preliminary data.</text>
</comment>
<dbReference type="EMBL" id="JXTB01000644">
    <property type="protein sequence ID" value="PON34746.1"/>
    <property type="molecule type" value="Genomic_DNA"/>
</dbReference>